<comment type="cofactor">
    <cofactor evidence="2">
        <name>Mg(2+)</name>
        <dbReference type="ChEBI" id="CHEBI:18420"/>
    </cofactor>
</comment>
<dbReference type="SMART" id="SM00332">
    <property type="entry name" value="PP2Cc"/>
    <property type="match status" value="1"/>
</dbReference>
<evidence type="ECO:0000256" key="2">
    <source>
        <dbReference type="ARBA" id="ARBA00001946"/>
    </source>
</evidence>
<evidence type="ECO:0000256" key="3">
    <source>
        <dbReference type="ARBA" id="ARBA00006702"/>
    </source>
</evidence>
<feature type="region of interest" description="Disordered" evidence="11">
    <location>
        <begin position="394"/>
        <end position="436"/>
    </location>
</feature>
<dbReference type="PANTHER" id="PTHR13832:SF565">
    <property type="entry name" value="AT28366P-RELATED"/>
    <property type="match status" value="1"/>
</dbReference>
<keyword evidence="8" id="KW-0464">Manganese</keyword>
<dbReference type="Proteomes" id="UP001151518">
    <property type="component" value="Unassembled WGS sequence"/>
</dbReference>
<dbReference type="Pfam" id="PF00481">
    <property type="entry name" value="PP2C"/>
    <property type="match status" value="1"/>
</dbReference>
<proteinExistence type="inferred from homology"/>
<dbReference type="InterPro" id="IPR000222">
    <property type="entry name" value="PP2C_BS"/>
</dbReference>
<feature type="compositionally biased region" description="Basic and acidic residues" evidence="11">
    <location>
        <begin position="413"/>
        <end position="436"/>
    </location>
</feature>
<evidence type="ECO:0000256" key="7">
    <source>
        <dbReference type="ARBA" id="ARBA00022912"/>
    </source>
</evidence>
<comment type="catalytic activity">
    <reaction evidence="9">
        <text>O-phospho-L-threonyl-[protein] + H2O = L-threonyl-[protein] + phosphate</text>
        <dbReference type="Rhea" id="RHEA:47004"/>
        <dbReference type="Rhea" id="RHEA-COMP:11060"/>
        <dbReference type="Rhea" id="RHEA-COMP:11605"/>
        <dbReference type="ChEBI" id="CHEBI:15377"/>
        <dbReference type="ChEBI" id="CHEBI:30013"/>
        <dbReference type="ChEBI" id="CHEBI:43474"/>
        <dbReference type="ChEBI" id="CHEBI:61977"/>
        <dbReference type="EC" id="3.1.3.16"/>
    </reaction>
    <physiologicalReaction direction="left-to-right" evidence="9">
        <dbReference type="Rhea" id="RHEA:47005"/>
    </physiologicalReaction>
</comment>
<dbReference type="EMBL" id="JANBTW010000009">
    <property type="protein sequence ID" value="KAJ2679794.1"/>
    <property type="molecule type" value="Genomic_DNA"/>
</dbReference>
<dbReference type="PROSITE" id="PS01032">
    <property type="entry name" value="PPM_1"/>
    <property type="match status" value="1"/>
</dbReference>
<comment type="cofactor">
    <cofactor evidence="1">
        <name>Mn(2+)</name>
        <dbReference type="ChEBI" id="CHEBI:29035"/>
    </cofactor>
</comment>
<dbReference type="InterPro" id="IPR001932">
    <property type="entry name" value="PPM-type_phosphatase-like_dom"/>
</dbReference>
<evidence type="ECO:0000313" key="14">
    <source>
        <dbReference type="Proteomes" id="UP001151518"/>
    </source>
</evidence>
<evidence type="ECO:0000256" key="8">
    <source>
        <dbReference type="ARBA" id="ARBA00023211"/>
    </source>
</evidence>
<evidence type="ECO:0000313" key="13">
    <source>
        <dbReference type="EMBL" id="KAJ2679794.1"/>
    </source>
</evidence>
<keyword evidence="6 10" id="KW-0378">Hydrolase</keyword>
<keyword evidence="7 10" id="KW-0904">Protein phosphatase</keyword>
<evidence type="ECO:0000256" key="6">
    <source>
        <dbReference type="ARBA" id="ARBA00022801"/>
    </source>
</evidence>
<dbReference type="CDD" id="cd00143">
    <property type="entry name" value="PP2Cc"/>
    <property type="match status" value="1"/>
</dbReference>
<gene>
    <name evidence="13" type="primary">PTC2</name>
    <name evidence="13" type="ORF">GGI25_001245</name>
</gene>
<sequence length="436" mass="46674">MGQTLSEPVVDKHSSAGGDERYIYGASAMQGWRISMEDAHTTVLKIGPDGESAFFAVYDGHGGQTAAKFAGAMLHEYIIKDENYSKGDYAAAIKRGYLEMDSALRQFPEMENDSSGCTAISVLLTKDGAAFCGNAGDSRSIISTKGRAIALSHDHKPTDDIEFNRITSGGGYVEFGRVNGNLALSRALGDFEFKNNRTLSAEKQIVTAQPDVIKHALSVDDEFIVVACDGIWDCMTNQQVVQFVHAKIAEGKKLDQVCEEMMDRCLASESDLGGVGCDNMTVIVLGILNGKTEDEWYEHVKQVAEETGMKSSPKIDRSSGSEAAEDGAAIINSILARAAAHHDIDDEHDDEHNDEQQPENAMSSSKEHAAATDIGIDAGADVPDIARVVHAENAAKAADVKPADDSDAAVVKPAEEAADGSRGEGNDRKPEKPAEH</sequence>
<reference evidence="13" key="1">
    <citation type="submission" date="2022-07" db="EMBL/GenBank/DDBJ databases">
        <title>Phylogenomic reconstructions and comparative analyses of Kickxellomycotina fungi.</title>
        <authorList>
            <person name="Reynolds N.K."/>
            <person name="Stajich J.E."/>
            <person name="Barry K."/>
            <person name="Grigoriev I.V."/>
            <person name="Crous P."/>
            <person name="Smith M.E."/>
        </authorList>
    </citation>
    <scope>NUCLEOTIDE SEQUENCE</scope>
    <source>
        <strain evidence="13">NRRL 3115</strain>
    </source>
</reference>
<evidence type="ECO:0000259" key="12">
    <source>
        <dbReference type="PROSITE" id="PS51746"/>
    </source>
</evidence>
<name>A0A9W8L0A6_9FUNG</name>
<dbReference type="InterPro" id="IPR036457">
    <property type="entry name" value="PPM-type-like_dom_sf"/>
</dbReference>
<evidence type="ECO:0000256" key="9">
    <source>
        <dbReference type="ARBA" id="ARBA00048832"/>
    </source>
</evidence>
<protein>
    <recommendedName>
        <fullName evidence="4">protein-serine/threonine phosphatase</fullName>
        <ecNumber evidence="4">3.1.3.16</ecNumber>
    </recommendedName>
</protein>
<evidence type="ECO:0000256" key="5">
    <source>
        <dbReference type="ARBA" id="ARBA00022723"/>
    </source>
</evidence>
<dbReference type="SUPFAM" id="SSF81606">
    <property type="entry name" value="PP2C-like"/>
    <property type="match status" value="1"/>
</dbReference>
<evidence type="ECO:0000256" key="11">
    <source>
        <dbReference type="SAM" id="MobiDB-lite"/>
    </source>
</evidence>
<dbReference type="GO" id="GO:0046872">
    <property type="term" value="F:metal ion binding"/>
    <property type="evidence" value="ECO:0007669"/>
    <property type="project" value="UniProtKB-KW"/>
</dbReference>
<accession>A0A9W8L0A6</accession>
<dbReference type="FunFam" id="3.60.40.10:FF:000016">
    <property type="entry name" value="Protein phosphatase 2C"/>
    <property type="match status" value="1"/>
</dbReference>
<dbReference type="EC" id="3.1.3.16" evidence="4"/>
<feature type="compositionally biased region" description="Basic and acidic residues" evidence="11">
    <location>
        <begin position="345"/>
        <end position="355"/>
    </location>
</feature>
<evidence type="ECO:0000256" key="4">
    <source>
        <dbReference type="ARBA" id="ARBA00013081"/>
    </source>
</evidence>
<feature type="region of interest" description="Disordered" evidence="11">
    <location>
        <begin position="345"/>
        <end position="370"/>
    </location>
</feature>
<dbReference type="InterPro" id="IPR015655">
    <property type="entry name" value="PP2C"/>
</dbReference>
<comment type="similarity">
    <text evidence="3 10">Belongs to the PP2C family.</text>
</comment>
<dbReference type="PANTHER" id="PTHR13832">
    <property type="entry name" value="PROTEIN PHOSPHATASE 2C"/>
    <property type="match status" value="1"/>
</dbReference>
<evidence type="ECO:0000256" key="10">
    <source>
        <dbReference type="RuleBase" id="RU003465"/>
    </source>
</evidence>
<feature type="domain" description="PPM-type phosphatase" evidence="12">
    <location>
        <begin position="23"/>
        <end position="287"/>
    </location>
</feature>
<feature type="region of interest" description="Disordered" evidence="11">
    <location>
        <begin position="304"/>
        <end position="323"/>
    </location>
</feature>
<dbReference type="PROSITE" id="PS51746">
    <property type="entry name" value="PPM_2"/>
    <property type="match status" value="1"/>
</dbReference>
<dbReference type="Gene3D" id="3.60.40.10">
    <property type="entry name" value="PPM-type phosphatase domain"/>
    <property type="match status" value="1"/>
</dbReference>
<comment type="caution">
    <text evidence="13">The sequence shown here is derived from an EMBL/GenBank/DDBJ whole genome shotgun (WGS) entry which is preliminary data.</text>
</comment>
<dbReference type="OrthoDB" id="10264738at2759"/>
<evidence type="ECO:0000256" key="1">
    <source>
        <dbReference type="ARBA" id="ARBA00001936"/>
    </source>
</evidence>
<dbReference type="AlphaFoldDB" id="A0A9W8L0A6"/>
<feature type="compositionally biased region" description="Basic and acidic residues" evidence="11">
    <location>
        <begin position="304"/>
        <end position="319"/>
    </location>
</feature>
<dbReference type="GO" id="GO:0004722">
    <property type="term" value="F:protein serine/threonine phosphatase activity"/>
    <property type="evidence" value="ECO:0007669"/>
    <property type="project" value="UniProtKB-EC"/>
</dbReference>
<organism evidence="13 14">
    <name type="scientific">Coemansia spiralis</name>
    <dbReference type="NCBI Taxonomy" id="417178"/>
    <lineage>
        <taxon>Eukaryota</taxon>
        <taxon>Fungi</taxon>
        <taxon>Fungi incertae sedis</taxon>
        <taxon>Zoopagomycota</taxon>
        <taxon>Kickxellomycotina</taxon>
        <taxon>Kickxellomycetes</taxon>
        <taxon>Kickxellales</taxon>
        <taxon>Kickxellaceae</taxon>
        <taxon>Coemansia</taxon>
    </lineage>
</organism>
<keyword evidence="5" id="KW-0479">Metal-binding</keyword>